<dbReference type="NCBIfam" id="TIGR04183">
    <property type="entry name" value="Por_Secre_tail"/>
    <property type="match status" value="1"/>
</dbReference>
<dbReference type="InterPro" id="IPR059226">
    <property type="entry name" value="Choice_anch_Q_dom"/>
</dbReference>
<dbReference type="InterPro" id="IPR013783">
    <property type="entry name" value="Ig-like_fold"/>
</dbReference>
<comment type="caution">
    <text evidence="2">The sequence shown here is derived from an EMBL/GenBank/DDBJ whole genome shotgun (WGS) entry which is preliminary data.</text>
</comment>
<protein>
    <submittedName>
        <fullName evidence="2">T9SS C-terminal target domain-containing protein</fullName>
    </submittedName>
</protein>
<dbReference type="InterPro" id="IPR012334">
    <property type="entry name" value="Pectin_lyas_fold"/>
</dbReference>
<dbReference type="InterPro" id="IPR006626">
    <property type="entry name" value="PbH1"/>
</dbReference>
<dbReference type="SMART" id="SM00710">
    <property type="entry name" value="PbH1"/>
    <property type="match status" value="8"/>
</dbReference>
<dbReference type="InterPro" id="IPR011050">
    <property type="entry name" value="Pectin_lyase_fold/virulence"/>
</dbReference>
<name>A0A3M9MPD4_9BACT</name>
<dbReference type="OrthoDB" id="876123at2"/>
<gene>
    <name evidence="2" type="ORF">EFA69_14745</name>
</gene>
<keyword evidence="3" id="KW-1185">Reference proteome</keyword>
<dbReference type="Gene3D" id="2.160.20.10">
    <property type="entry name" value="Single-stranded right-handed beta-helix, Pectin lyase-like"/>
    <property type="match status" value="2"/>
</dbReference>
<dbReference type="AlphaFoldDB" id="A0A3M9MPD4"/>
<dbReference type="PROSITE" id="PS50853">
    <property type="entry name" value="FN3"/>
    <property type="match status" value="1"/>
</dbReference>
<feature type="domain" description="Fibronectin type-III" evidence="1">
    <location>
        <begin position="385"/>
        <end position="479"/>
    </location>
</feature>
<dbReference type="Gene3D" id="2.60.40.10">
    <property type="entry name" value="Immunoglobulins"/>
    <property type="match status" value="1"/>
</dbReference>
<dbReference type="NCBIfam" id="NF041518">
    <property type="entry name" value="choice_anch_Q"/>
    <property type="match status" value="2"/>
</dbReference>
<reference evidence="2 3" key="1">
    <citation type="submission" date="2018-11" db="EMBL/GenBank/DDBJ databases">
        <title>Rufibacter latericius sp. nov., isolated from water in Baiyang Lake.</title>
        <authorList>
            <person name="Yang Y."/>
        </authorList>
    </citation>
    <scope>NUCLEOTIDE SEQUENCE [LARGE SCALE GENOMIC DNA]</scope>
    <source>
        <strain evidence="2 3">MCC P1</strain>
    </source>
</reference>
<dbReference type="Proteomes" id="UP000271010">
    <property type="component" value="Unassembled WGS sequence"/>
</dbReference>
<organism evidence="2 3">
    <name type="scientific">Rufibacter immobilis</name>
    <dbReference type="NCBI Taxonomy" id="1348778"/>
    <lineage>
        <taxon>Bacteria</taxon>
        <taxon>Pseudomonadati</taxon>
        <taxon>Bacteroidota</taxon>
        <taxon>Cytophagia</taxon>
        <taxon>Cytophagales</taxon>
        <taxon>Hymenobacteraceae</taxon>
        <taxon>Rufibacter</taxon>
    </lineage>
</organism>
<sequence>MRQKLPPTHFRTANFLQCLFIFAFLLLLAEQSSAQTIRYVKAGGTGNGSSWQNASGALQNMINASAAGDQVWVAAGEYQPGSGFFYMKEGVKIYGGFNGNEQHLTERNHRENLTVLKGIGYRVIQNDRNGLSSQAVLDGFTITGGKSERGAGVYNYNVSPTLANLIIKGNKSNGLGGGIALLGSNSTLTNVTISGNEASSGAGLELTLASPKLINVLISGNLSTSGGGGIYSNDSNPILINTTIAGNKATYEGGGIYQSGGKLTVYNTVIHGNSSVYYANESGLYISISYAPTLVISHSLIQGRTDTENGNISGSSNPLFRNAISPGLSTAGDYSLLSNSPAVDAGNDTYLPQGLITDLAGNPRTAYAAVDMGAYENQETSCQVLPQSLTILPQSITISGAEALWLAPAEGVANGYQYGLSTSSALPPAVSTLTYTENTTATLTGLSPSTTYYLWVRGLCSNTNPGAWLVSAPFTTLPYNGPRYVKAGGTGEGISWESASGDLQAMINISNTGGEVLVAKGTYYPTQTQSGTTRTQAFLLNKAIKIMGGYDAVTGLRDPVSNPTVLSGNIGNPDLETDNSFTVLHISSNVELDGFTIRDGYASGPSTVIERTGAGVYNTASPIVRNCIFTANKAIGNGGNGIGAGWFNYDSYANPQLVNCLFYGNYASSNGGALTADTGHPVIINSTFYGNTTANTAKGTLNFLNNSITLFNSIVYGNTGKGIHCDGSGQFNIAHSLVQDATLPSGSQDLGGNLLAQDPLFTDPVNNNFVPIVGSPVLNAGSNEHLPKGLTTDLAGNQRLLNGTVDMGAYEWQNNNPLPVTLIHFTAKLQGNQTKLTWQTASEQNSKEFIVYRATNIHHFTEIARIPAAGFSSIRQDYTFWDEAPALGTNYYRLGQEDIDGSQEQFNVRAVYFSQDEDRLTLFPNPASEKDKVRARFKAGKYNRAELLNLHGSVLQSIPINMDTASLELEIGHYATGTYILRLYSEKGAITGKLLKW</sequence>
<dbReference type="InterPro" id="IPR026444">
    <property type="entry name" value="Secre_tail"/>
</dbReference>
<proteinExistence type="predicted"/>
<dbReference type="SUPFAM" id="SSF51126">
    <property type="entry name" value="Pectin lyase-like"/>
    <property type="match status" value="2"/>
</dbReference>
<dbReference type="EMBL" id="RJJE01000017">
    <property type="protein sequence ID" value="RNI27394.1"/>
    <property type="molecule type" value="Genomic_DNA"/>
</dbReference>
<dbReference type="InterPro" id="IPR003961">
    <property type="entry name" value="FN3_dom"/>
</dbReference>
<evidence type="ECO:0000259" key="1">
    <source>
        <dbReference type="PROSITE" id="PS50853"/>
    </source>
</evidence>
<accession>A0A3M9MPD4</accession>
<evidence type="ECO:0000313" key="3">
    <source>
        <dbReference type="Proteomes" id="UP000271010"/>
    </source>
</evidence>
<dbReference type="SUPFAM" id="SSF49265">
    <property type="entry name" value="Fibronectin type III"/>
    <property type="match status" value="1"/>
</dbReference>
<evidence type="ECO:0000313" key="2">
    <source>
        <dbReference type="EMBL" id="RNI27394.1"/>
    </source>
</evidence>
<dbReference type="InterPro" id="IPR036116">
    <property type="entry name" value="FN3_sf"/>
</dbReference>
<dbReference type="CDD" id="cd00063">
    <property type="entry name" value="FN3"/>
    <property type="match status" value="1"/>
</dbReference>